<proteinExistence type="predicted"/>
<keyword evidence="3" id="KW-1185">Reference proteome</keyword>
<accession>A0AAV4M0T4</accession>
<reference evidence="2 3" key="1">
    <citation type="submission" date="2021-06" db="EMBL/GenBank/DDBJ databases">
        <title>Genome sequence of Babesia caballi.</title>
        <authorList>
            <person name="Yamagishi J."/>
            <person name="Kidaka T."/>
            <person name="Ochi A."/>
        </authorList>
    </citation>
    <scope>NUCLEOTIDE SEQUENCE [LARGE SCALE GENOMIC DNA]</scope>
    <source>
        <strain evidence="2">USDA-D6B2</strain>
    </source>
</reference>
<dbReference type="RefSeq" id="XP_067717899.1">
    <property type="nucleotide sequence ID" value="XM_067861798.1"/>
</dbReference>
<gene>
    <name evidence="2" type="ORF">BcabD6B2_52650</name>
</gene>
<dbReference type="EMBL" id="BPLF01000005">
    <property type="protein sequence ID" value="GIX65830.1"/>
    <property type="molecule type" value="Genomic_DNA"/>
</dbReference>
<dbReference type="AlphaFoldDB" id="A0AAV4M0T4"/>
<feature type="compositionally biased region" description="Polar residues" evidence="1">
    <location>
        <begin position="1"/>
        <end position="10"/>
    </location>
</feature>
<evidence type="ECO:0000313" key="2">
    <source>
        <dbReference type="EMBL" id="GIX65830.1"/>
    </source>
</evidence>
<sequence>MATERNTTAKHGNRGLDAPQNHKLISKSGCPITETEAEVKNANGNDVSRGVTNRACRYLDRFTGDNRQRSTGNTGLYGNACDVMDNSDDKKSLKEPEDTEVIQAAKSAAHHTAQMLYPLFAELGAQKAVKKFERVIEKQVMVAVAPMFKMPENYTPNSHSDDVSTEESENVGVANSEVMSELHFEGTKADENKEVPDVELDTPVEVYRKHPMKLWKNLDIFVPTKYCLKEVVFESVIEAEFQLAKCITFKYLQDFADRVAKKVVNNLSNPAIYNIAKEKALKAAAFPIYEYTTYFAREYVQMNAYIAARTAIQRYRSAVNSAIPQ</sequence>
<dbReference type="GeneID" id="94197311"/>
<protein>
    <submittedName>
        <fullName evidence="2">MBL fold metallo-hydrolase</fullName>
    </submittedName>
</protein>
<name>A0AAV4M0T4_BABCB</name>
<organism evidence="2 3">
    <name type="scientific">Babesia caballi</name>
    <dbReference type="NCBI Taxonomy" id="5871"/>
    <lineage>
        <taxon>Eukaryota</taxon>
        <taxon>Sar</taxon>
        <taxon>Alveolata</taxon>
        <taxon>Apicomplexa</taxon>
        <taxon>Aconoidasida</taxon>
        <taxon>Piroplasmida</taxon>
        <taxon>Babesiidae</taxon>
        <taxon>Babesia</taxon>
    </lineage>
</organism>
<evidence type="ECO:0000313" key="3">
    <source>
        <dbReference type="Proteomes" id="UP001497744"/>
    </source>
</evidence>
<evidence type="ECO:0000256" key="1">
    <source>
        <dbReference type="SAM" id="MobiDB-lite"/>
    </source>
</evidence>
<comment type="caution">
    <text evidence="2">The sequence shown here is derived from an EMBL/GenBank/DDBJ whole genome shotgun (WGS) entry which is preliminary data.</text>
</comment>
<feature type="region of interest" description="Disordered" evidence="1">
    <location>
        <begin position="1"/>
        <end position="23"/>
    </location>
</feature>
<dbReference type="Proteomes" id="UP001497744">
    <property type="component" value="Unassembled WGS sequence"/>
</dbReference>